<evidence type="ECO:0000256" key="2">
    <source>
        <dbReference type="ARBA" id="ARBA00007171"/>
    </source>
</evidence>
<evidence type="ECO:0000256" key="5">
    <source>
        <dbReference type="ARBA" id="ARBA00022692"/>
    </source>
</evidence>
<name>A0A0R1HL88_9LACO</name>
<comment type="similarity">
    <text evidence="2">Belongs to the transpeptidase family.</text>
</comment>
<evidence type="ECO:0000259" key="16">
    <source>
        <dbReference type="PROSITE" id="PS51178"/>
    </source>
</evidence>
<keyword evidence="6" id="KW-0677">Repeat</keyword>
<evidence type="ECO:0000256" key="9">
    <source>
        <dbReference type="ARBA" id="ARBA00022989"/>
    </source>
</evidence>
<dbReference type="CDD" id="cd06576">
    <property type="entry name" value="PASTA_Pbp2x-like_1"/>
    <property type="match status" value="1"/>
</dbReference>
<sequence length="721" mass="78665">MNNQKQRMINDMKKKRRNRQRFGVLLILTVLAILLMFIIRFSYIVIGGKVSDVNLSSQTQSLYENSRIDKASRGTIYDDSNQPIAEDTTNYSVYAVLSKTYVGANHKPLYVTDKRKAAKVIGDAIGMKENKVYDTLNAKKGTFQVEFGNSGKNLSLETKNKINSAGLSGIYFTKTQARLYPNGVFASHLIGVTKTTEKTGDSKLSGVMGLELAFNKQLSGTDGLKEVQKDSYGYQLPNSKTKTKTVENGSNIYTTIDTKLQTYLETTLTQVQKKYNPKSMNVVVMNAKNGKILAGSQRPTFNADTKSGISKMWRNTLIEDSYEPGSTMKVFTMAAAIENGAYNENATYKSGVLKVGTKMVPDWNTSGWGLITYREGFARSSNVGMAKLEQIMGPNAWLEYIKKFGFLKSTNLGLASEANGSIEFQYPIEQADTAFGQGINVTTMQMMQGFTAFANNGKMIKPTLVDKIVDPNTGKTTYQAKTTSMGQVIKKSTSQEVLSMMQDVIYKDYGTGNAFKIDGYKLAAKTGTAQIANSDGTGYLTGDANYVFSVVGMAPAKDPKYVIYVTMKQPQNMQGTTGNDILAQVFNPLMKRTLEEDSSTALSSSKTNVMVADVKGSKTSSAKSTLNEQNLDVAVIGNGRTIANQYPASGATVLSGRKVLLVTDGEMVMPDLTGWSKSDAVNAAEIMKLNITTTGSGYVSEQSIKANTVVKKSTTVKLTLK</sequence>
<dbReference type="Gene3D" id="2.20.70.70">
    <property type="match status" value="1"/>
</dbReference>
<keyword evidence="13" id="KW-0961">Cell wall biogenesis/degradation</keyword>
<dbReference type="InterPro" id="IPR036138">
    <property type="entry name" value="PBP_dimer_sf"/>
</dbReference>
<dbReference type="GO" id="GO:0009252">
    <property type="term" value="P:peptidoglycan biosynthetic process"/>
    <property type="evidence" value="ECO:0007669"/>
    <property type="project" value="UniProtKB-KW"/>
</dbReference>
<dbReference type="AlphaFoldDB" id="A0A0R1HL88"/>
<dbReference type="GO" id="GO:0071555">
    <property type="term" value="P:cell wall organization"/>
    <property type="evidence" value="ECO:0007669"/>
    <property type="project" value="UniProtKB-KW"/>
</dbReference>
<accession>A0A0R1HL88</accession>
<dbReference type="OrthoDB" id="9804124at2"/>
<evidence type="ECO:0000256" key="12">
    <source>
        <dbReference type="ARBA" id="ARBA00023306"/>
    </source>
</evidence>
<dbReference type="GO" id="GO:0051301">
    <property type="term" value="P:cell division"/>
    <property type="evidence" value="ECO:0007669"/>
    <property type="project" value="UniProtKB-KW"/>
</dbReference>
<dbReference type="Gene3D" id="3.30.10.20">
    <property type="match status" value="1"/>
</dbReference>
<dbReference type="PATRIC" id="fig|1423719.4.peg.812"/>
<dbReference type="SUPFAM" id="SSF56519">
    <property type="entry name" value="Penicillin binding protein dimerisation domain"/>
    <property type="match status" value="1"/>
</dbReference>
<evidence type="ECO:0000256" key="1">
    <source>
        <dbReference type="ARBA" id="ARBA00004162"/>
    </source>
</evidence>
<dbReference type="STRING" id="1423719.FC66_GL000800"/>
<organism evidence="17 18">
    <name type="scientific">Dellaglioa algida DSM 15638</name>
    <dbReference type="NCBI Taxonomy" id="1423719"/>
    <lineage>
        <taxon>Bacteria</taxon>
        <taxon>Bacillati</taxon>
        <taxon>Bacillota</taxon>
        <taxon>Bacilli</taxon>
        <taxon>Lactobacillales</taxon>
        <taxon>Lactobacillaceae</taxon>
        <taxon>Dellaglioa</taxon>
    </lineage>
</organism>
<evidence type="ECO:0000256" key="4">
    <source>
        <dbReference type="ARBA" id="ARBA00022618"/>
    </source>
</evidence>
<dbReference type="Gene3D" id="3.30.70.2110">
    <property type="match status" value="1"/>
</dbReference>
<feature type="domain" description="PASTA" evidence="16">
    <location>
        <begin position="605"/>
        <end position="664"/>
    </location>
</feature>
<dbReference type="InterPro" id="IPR012338">
    <property type="entry name" value="Beta-lactam/transpept-like"/>
</dbReference>
<dbReference type="Gene3D" id="3.40.710.10">
    <property type="entry name" value="DD-peptidase/beta-lactamase superfamily"/>
    <property type="match status" value="1"/>
</dbReference>
<dbReference type="PROSITE" id="PS51178">
    <property type="entry name" value="PASTA"/>
    <property type="match status" value="2"/>
</dbReference>
<protein>
    <submittedName>
        <fullName evidence="17">Bifunctional dimerization transpeptidase</fullName>
    </submittedName>
</protein>
<dbReference type="GO" id="GO:0005886">
    <property type="term" value="C:plasma membrane"/>
    <property type="evidence" value="ECO:0007669"/>
    <property type="project" value="UniProtKB-SubCell"/>
</dbReference>
<keyword evidence="18" id="KW-1185">Reference proteome</keyword>
<dbReference type="Pfam" id="PF03793">
    <property type="entry name" value="PASTA"/>
    <property type="match status" value="2"/>
</dbReference>
<evidence type="ECO:0000256" key="14">
    <source>
        <dbReference type="ARBA" id="ARBA00055980"/>
    </source>
</evidence>
<comment type="function">
    <text evidence="14">A transpeptidase that forms peptide cross-links between adjacent glycan strands in cell wall peptidoglycan (PG). Part of the divisome machinery that synthesizes the septal cross wall. Beta-lactams inactivate the PBPs by acylating an essential serine residue in the active site of these proteins.</text>
</comment>
<dbReference type="CDD" id="cd06575">
    <property type="entry name" value="PASTA_Pbp2x-like_2"/>
    <property type="match status" value="1"/>
</dbReference>
<dbReference type="PANTHER" id="PTHR30627">
    <property type="entry name" value="PEPTIDOGLYCAN D,D-TRANSPEPTIDASE"/>
    <property type="match status" value="1"/>
</dbReference>
<dbReference type="InterPro" id="IPR001460">
    <property type="entry name" value="PCN-bd_Tpept"/>
</dbReference>
<evidence type="ECO:0000313" key="18">
    <source>
        <dbReference type="Proteomes" id="UP000051450"/>
    </source>
</evidence>
<evidence type="ECO:0000256" key="15">
    <source>
        <dbReference type="SAM" id="Phobius"/>
    </source>
</evidence>
<keyword evidence="5 15" id="KW-0812">Transmembrane</keyword>
<dbReference type="SMART" id="SM00740">
    <property type="entry name" value="PASTA"/>
    <property type="match status" value="2"/>
</dbReference>
<keyword evidence="11" id="KW-0046">Antibiotic resistance</keyword>
<reference evidence="17 18" key="1">
    <citation type="journal article" date="2015" name="Genome Announc.">
        <title>Expanding the biotechnology potential of lactobacilli through comparative genomics of 213 strains and associated genera.</title>
        <authorList>
            <person name="Sun Z."/>
            <person name="Harris H.M."/>
            <person name="McCann A."/>
            <person name="Guo C."/>
            <person name="Argimon S."/>
            <person name="Zhang W."/>
            <person name="Yang X."/>
            <person name="Jeffery I.B."/>
            <person name="Cooney J.C."/>
            <person name="Kagawa T.F."/>
            <person name="Liu W."/>
            <person name="Song Y."/>
            <person name="Salvetti E."/>
            <person name="Wrobel A."/>
            <person name="Rasinkangas P."/>
            <person name="Parkhill J."/>
            <person name="Rea M.C."/>
            <person name="O'Sullivan O."/>
            <person name="Ritari J."/>
            <person name="Douillard F.P."/>
            <person name="Paul Ross R."/>
            <person name="Yang R."/>
            <person name="Briner A.E."/>
            <person name="Felis G.E."/>
            <person name="de Vos W.M."/>
            <person name="Barrangou R."/>
            <person name="Klaenhammer T.R."/>
            <person name="Caufield P.W."/>
            <person name="Cui Y."/>
            <person name="Zhang H."/>
            <person name="O'Toole P.W."/>
        </authorList>
    </citation>
    <scope>NUCLEOTIDE SEQUENCE [LARGE SCALE GENOMIC DNA]</scope>
    <source>
        <strain evidence="17 18">DSM 15638</strain>
    </source>
</reference>
<dbReference type="InterPro" id="IPR005543">
    <property type="entry name" value="PASTA_dom"/>
</dbReference>
<keyword evidence="3" id="KW-1003">Cell membrane</keyword>
<dbReference type="GO" id="GO:0008360">
    <property type="term" value="P:regulation of cell shape"/>
    <property type="evidence" value="ECO:0007669"/>
    <property type="project" value="UniProtKB-KW"/>
</dbReference>
<evidence type="ECO:0000256" key="7">
    <source>
        <dbReference type="ARBA" id="ARBA00022960"/>
    </source>
</evidence>
<evidence type="ECO:0000256" key="10">
    <source>
        <dbReference type="ARBA" id="ARBA00023136"/>
    </source>
</evidence>
<evidence type="ECO:0000256" key="3">
    <source>
        <dbReference type="ARBA" id="ARBA00022475"/>
    </source>
</evidence>
<evidence type="ECO:0000256" key="11">
    <source>
        <dbReference type="ARBA" id="ARBA00023251"/>
    </source>
</evidence>
<dbReference type="Gene3D" id="3.90.1310.10">
    <property type="entry name" value="Penicillin-binding protein 2a (Domain 2)"/>
    <property type="match status" value="1"/>
</dbReference>
<dbReference type="SUPFAM" id="SSF56601">
    <property type="entry name" value="beta-lactamase/transpeptidase-like"/>
    <property type="match status" value="1"/>
</dbReference>
<dbReference type="GO" id="GO:0008658">
    <property type="term" value="F:penicillin binding"/>
    <property type="evidence" value="ECO:0007669"/>
    <property type="project" value="InterPro"/>
</dbReference>
<keyword evidence="7" id="KW-0133">Cell shape</keyword>
<keyword evidence="10 15" id="KW-0472">Membrane</keyword>
<dbReference type="PANTHER" id="PTHR30627:SF26">
    <property type="entry name" value="PENICILLIN-BINDING PROTEIN 2B"/>
    <property type="match status" value="1"/>
</dbReference>
<keyword evidence="4" id="KW-0132">Cell division</keyword>
<dbReference type="FunFam" id="3.40.710.10:FF:000095">
    <property type="entry name" value="Penicillin-binding protein 2x"/>
    <property type="match status" value="1"/>
</dbReference>
<dbReference type="EMBL" id="AZDI01000002">
    <property type="protein sequence ID" value="KRK46297.1"/>
    <property type="molecule type" value="Genomic_DNA"/>
</dbReference>
<evidence type="ECO:0000256" key="8">
    <source>
        <dbReference type="ARBA" id="ARBA00022984"/>
    </source>
</evidence>
<dbReference type="Pfam" id="PF03717">
    <property type="entry name" value="PBP_dimer"/>
    <property type="match status" value="1"/>
</dbReference>
<dbReference type="GO" id="GO:0046677">
    <property type="term" value="P:response to antibiotic"/>
    <property type="evidence" value="ECO:0007669"/>
    <property type="project" value="UniProtKB-KW"/>
</dbReference>
<gene>
    <name evidence="17" type="ORF">FC66_GL000800</name>
</gene>
<evidence type="ECO:0000313" key="17">
    <source>
        <dbReference type="EMBL" id="KRK46297.1"/>
    </source>
</evidence>
<feature type="transmembrane region" description="Helical" evidence="15">
    <location>
        <begin position="21"/>
        <end position="46"/>
    </location>
</feature>
<dbReference type="InterPro" id="IPR050515">
    <property type="entry name" value="Beta-lactam/transpept"/>
</dbReference>
<dbReference type="Pfam" id="PF00905">
    <property type="entry name" value="Transpeptidase"/>
    <property type="match status" value="1"/>
</dbReference>
<keyword evidence="8" id="KW-0573">Peptidoglycan synthesis</keyword>
<keyword evidence="12" id="KW-0131">Cell cycle</keyword>
<dbReference type="RefSeq" id="WP_057973869.1">
    <property type="nucleotide sequence ID" value="NZ_AZDI01000002.1"/>
</dbReference>
<keyword evidence="9 15" id="KW-1133">Transmembrane helix</keyword>
<feature type="domain" description="PASTA" evidence="16">
    <location>
        <begin position="665"/>
        <end position="721"/>
    </location>
</feature>
<comment type="subcellular location">
    <subcellularLocation>
        <location evidence="1">Cell membrane</location>
        <topology evidence="1">Single-pass membrane protein</topology>
    </subcellularLocation>
</comment>
<evidence type="ECO:0000256" key="13">
    <source>
        <dbReference type="ARBA" id="ARBA00023316"/>
    </source>
</evidence>
<proteinExistence type="inferred from homology"/>
<dbReference type="SUPFAM" id="SSF54184">
    <property type="entry name" value="Penicillin-binding protein 2x (pbp-2x), c-terminal domain"/>
    <property type="match status" value="2"/>
</dbReference>
<dbReference type="Proteomes" id="UP000051450">
    <property type="component" value="Unassembled WGS sequence"/>
</dbReference>
<comment type="caution">
    <text evidence="17">The sequence shown here is derived from an EMBL/GenBank/DDBJ whole genome shotgun (WGS) entry which is preliminary data.</text>
</comment>
<evidence type="ECO:0000256" key="6">
    <source>
        <dbReference type="ARBA" id="ARBA00022737"/>
    </source>
</evidence>
<dbReference type="InterPro" id="IPR005311">
    <property type="entry name" value="PBP_dimer"/>
</dbReference>